<accession>A0ACC3MM69</accession>
<protein>
    <submittedName>
        <fullName evidence="1">Uncharacterized protein</fullName>
    </submittedName>
</protein>
<keyword evidence="2" id="KW-1185">Reference proteome</keyword>
<name>A0ACC3MM69_9PEZI</name>
<evidence type="ECO:0000313" key="2">
    <source>
        <dbReference type="Proteomes" id="UP001281147"/>
    </source>
</evidence>
<organism evidence="1 2">
    <name type="scientific">Vermiconidia calcicola</name>
    <dbReference type="NCBI Taxonomy" id="1690605"/>
    <lineage>
        <taxon>Eukaryota</taxon>
        <taxon>Fungi</taxon>
        <taxon>Dikarya</taxon>
        <taxon>Ascomycota</taxon>
        <taxon>Pezizomycotina</taxon>
        <taxon>Dothideomycetes</taxon>
        <taxon>Dothideomycetidae</taxon>
        <taxon>Mycosphaerellales</taxon>
        <taxon>Extremaceae</taxon>
        <taxon>Vermiconidia</taxon>
    </lineage>
</organism>
<evidence type="ECO:0000313" key="1">
    <source>
        <dbReference type="EMBL" id="KAK3699000.1"/>
    </source>
</evidence>
<dbReference type="EMBL" id="JAUTXU010000203">
    <property type="protein sequence ID" value="KAK3699000.1"/>
    <property type="molecule type" value="Genomic_DNA"/>
</dbReference>
<reference evidence="1" key="1">
    <citation type="submission" date="2023-07" db="EMBL/GenBank/DDBJ databases">
        <title>Black Yeasts Isolated from many extreme environments.</title>
        <authorList>
            <person name="Coleine C."/>
            <person name="Stajich J.E."/>
            <person name="Selbmann L."/>
        </authorList>
    </citation>
    <scope>NUCLEOTIDE SEQUENCE</scope>
    <source>
        <strain evidence="1">CCFEE 5714</strain>
    </source>
</reference>
<comment type="caution">
    <text evidence="1">The sequence shown here is derived from an EMBL/GenBank/DDBJ whole genome shotgun (WGS) entry which is preliminary data.</text>
</comment>
<proteinExistence type="predicted"/>
<gene>
    <name evidence="1" type="ORF">LTR37_016691</name>
</gene>
<dbReference type="Proteomes" id="UP001281147">
    <property type="component" value="Unassembled WGS sequence"/>
</dbReference>
<sequence length="372" mass="40677">MGSISHDEDKLPTLRWGIIGAGLISSWFVKDLVLSRPEAQAKHIIAAVGSSSREKGRAFVAEHAPSIDPAIYGSYEEVYADPNVDIIYVGTPHSFHKKHALDAIKAHKHVLCEKPFTINAHEASEVLSAAKQEGVFIMEAMWLRFRPLVAELRKQIFDKKVIGDLRRTFCDFGLAMDLGSLPPDSRLKSQALGAGSLLDIGIYSLTWGLLTLDNKTGDEAEHVDIAGMQTIRDGIDITSTMVLKYPNNGRQGVLTSTLDLQSGSTFCRIEGSEGYIEVSGIAPSLPSAFTVHRTGTKGSETKSSDDKQSTEEVFKFEDPGFGFYFEADAVALDIAAGRLESEVMPHAETLRVLKILDEVRRQGGARFPQDVA</sequence>